<feature type="region of interest" description="Disordered" evidence="1">
    <location>
        <begin position="1"/>
        <end position="48"/>
    </location>
</feature>
<dbReference type="EMBL" id="SMAN01000002">
    <property type="protein sequence ID" value="TCT26434.1"/>
    <property type="molecule type" value="Genomic_DNA"/>
</dbReference>
<dbReference type="Proteomes" id="UP000294650">
    <property type="component" value="Unassembled WGS sequence"/>
</dbReference>
<dbReference type="InterPro" id="IPR024596">
    <property type="entry name" value="RNApol_su_b/EpuA"/>
</dbReference>
<gene>
    <name evidence="3" type="ORF">EDD68_102136</name>
</gene>
<reference evidence="3 4" key="1">
    <citation type="submission" date="2019-03" db="EMBL/GenBank/DDBJ databases">
        <title>Genomic Encyclopedia of Type Strains, Phase IV (KMG-IV): sequencing the most valuable type-strain genomes for metagenomic binning, comparative biology and taxonomic classification.</title>
        <authorList>
            <person name="Goeker M."/>
        </authorList>
    </citation>
    <scope>NUCLEOTIDE SEQUENCE [LARGE SCALE GENOMIC DNA]</scope>
    <source>
        <strain evidence="3 4">DSM 25894</strain>
    </source>
</reference>
<dbReference type="RefSeq" id="WP_132370791.1">
    <property type="nucleotide sequence ID" value="NZ_SMAN01000002.1"/>
</dbReference>
<keyword evidence="3" id="KW-0804">Transcription</keyword>
<keyword evidence="3" id="KW-0240">DNA-directed RNA polymerase</keyword>
<keyword evidence="2" id="KW-0812">Transmembrane</keyword>
<dbReference type="Pfam" id="PF11772">
    <property type="entry name" value="EpuA"/>
    <property type="match status" value="1"/>
</dbReference>
<name>A0A4R3NAD2_9BACI</name>
<proteinExistence type="predicted"/>
<evidence type="ECO:0000313" key="4">
    <source>
        <dbReference type="Proteomes" id="UP000294650"/>
    </source>
</evidence>
<keyword evidence="2" id="KW-0472">Membrane</keyword>
<dbReference type="AlphaFoldDB" id="A0A4R3NAD2"/>
<accession>A0A4R3NAD2</accession>
<evidence type="ECO:0000256" key="2">
    <source>
        <dbReference type="SAM" id="Phobius"/>
    </source>
</evidence>
<keyword evidence="4" id="KW-1185">Reference proteome</keyword>
<protein>
    <submittedName>
        <fullName evidence="3">DNA-directed RNA polymerase subunit beta</fullName>
    </submittedName>
</protein>
<evidence type="ECO:0000313" key="3">
    <source>
        <dbReference type="EMBL" id="TCT26434.1"/>
    </source>
</evidence>
<dbReference type="OrthoDB" id="2300232at2"/>
<feature type="compositionally biased region" description="Basic and acidic residues" evidence="1">
    <location>
        <begin position="21"/>
        <end position="48"/>
    </location>
</feature>
<evidence type="ECO:0000256" key="1">
    <source>
        <dbReference type="SAM" id="MobiDB-lite"/>
    </source>
</evidence>
<dbReference type="GO" id="GO:0000428">
    <property type="term" value="C:DNA-directed RNA polymerase complex"/>
    <property type="evidence" value="ECO:0007669"/>
    <property type="project" value="UniProtKB-KW"/>
</dbReference>
<sequence>MPSNEMRKQSPSTRAKRRIQKKEQRKEIRQAKQEKKDAAKHADKPERPKKLRKRLIPIWLRVIIVVLLCFVSLMAGLVFGYGVIGEGNPSDALDKSTWQHIIDIVTKQE</sequence>
<comment type="caution">
    <text evidence="3">The sequence shown here is derived from an EMBL/GenBank/DDBJ whole genome shotgun (WGS) entry which is preliminary data.</text>
</comment>
<feature type="transmembrane region" description="Helical" evidence="2">
    <location>
        <begin position="58"/>
        <end position="84"/>
    </location>
</feature>
<keyword evidence="2" id="KW-1133">Transmembrane helix</keyword>
<organism evidence="3 4">
    <name type="scientific">Melghiribacillus thermohalophilus</name>
    <dbReference type="NCBI Taxonomy" id="1324956"/>
    <lineage>
        <taxon>Bacteria</taxon>
        <taxon>Bacillati</taxon>
        <taxon>Bacillota</taxon>
        <taxon>Bacilli</taxon>
        <taxon>Bacillales</taxon>
        <taxon>Bacillaceae</taxon>
        <taxon>Melghiribacillus</taxon>
    </lineage>
</organism>